<sequence>PRNMELKAFDPHRKEFSCMYEVDHVPPVDPEAEAWFQEGMRVTGRDLQPNQRNCPLAVELWQKAADKQHWKAILNLAGLLIRGDGIAPYQVEDDQERAVLLIEKGMQLGIPSAFDMMGNFHQSGAGVKADASRAYAFWELAADKGSPGAQTFLGKSLKAAYDNPQGGFWGNRKIGLQMLECAFAQGYGEAALELGVNLGNTDKDYARALKILHEGVKMGCEDCANFLSSSFDNIDPLTDNFIDTARSERYHVLGDAPYHNPDLKFPNLDKVLPLPPAKLPVWNGKKEDLINAAKGVVLPPKKLPPHPSTSRHEPR</sequence>
<reference evidence="2" key="1">
    <citation type="submission" date="2020-08" db="EMBL/GenBank/DDBJ databases">
        <title>Novel species isolated from subtropical streams in China.</title>
        <authorList>
            <person name="Lu H."/>
        </authorList>
    </citation>
    <scope>NUCLEOTIDE SEQUENCE</scope>
    <source>
        <strain evidence="2">KACC 12607</strain>
    </source>
</reference>
<gene>
    <name evidence="2" type="ORF">H8K32_16980</name>
</gene>
<feature type="non-terminal residue" evidence="2">
    <location>
        <position position="1"/>
    </location>
</feature>
<name>A0A923KJ64_9BURK</name>
<dbReference type="SUPFAM" id="SSF81901">
    <property type="entry name" value="HCP-like"/>
    <property type="match status" value="1"/>
</dbReference>
<keyword evidence="3" id="KW-1185">Reference proteome</keyword>
<comment type="caution">
    <text evidence="2">The sequence shown here is derived from an EMBL/GenBank/DDBJ whole genome shotgun (WGS) entry which is preliminary data.</text>
</comment>
<dbReference type="Gene3D" id="1.25.40.10">
    <property type="entry name" value="Tetratricopeptide repeat domain"/>
    <property type="match status" value="1"/>
</dbReference>
<dbReference type="Pfam" id="PF19933">
    <property type="entry name" value="DUF6396"/>
    <property type="match status" value="1"/>
</dbReference>
<proteinExistence type="predicted"/>
<dbReference type="Proteomes" id="UP000634011">
    <property type="component" value="Unassembled WGS sequence"/>
</dbReference>
<dbReference type="Pfam" id="PF08238">
    <property type="entry name" value="Sel1"/>
    <property type="match status" value="3"/>
</dbReference>
<dbReference type="RefSeq" id="WP_186913744.1">
    <property type="nucleotide sequence ID" value="NZ_JACOFV010000017.1"/>
</dbReference>
<organism evidence="2 3">
    <name type="scientific">Undibacterium jejuense</name>
    <dbReference type="NCBI Taxonomy" id="1344949"/>
    <lineage>
        <taxon>Bacteria</taxon>
        <taxon>Pseudomonadati</taxon>
        <taxon>Pseudomonadota</taxon>
        <taxon>Betaproteobacteria</taxon>
        <taxon>Burkholderiales</taxon>
        <taxon>Oxalobacteraceae</taxon>
        <taxon>Undibacterium</taxon>
    </lineage>
</organism>
<dbReference type="PANTHER" id="PTHR11102">
    <property type="entry name" value="SEL-1-LIKE PROTEIN"/>
    <property type="match status" value="1"/>
</dbReference>
<feature type="domain" description="DUF6396" evidence="1">
    <location>
        <begin position="242"/>
        <end position="286"/>
    </location>
</feature>
<accession>A0A923KJ64</accession>
<dbReference type="InterPro" id="IPR011990">
    <property type="entry name" value="TPR-like_helical_dom_sf"/>
</dbReference>
<evidence type="ECO:0000259" key="1">
    <source>
        <dbReference type="Pfam" id="PF19933"/>
    </source>
</evidence>
<evidence type="ECO:0000313" key="2">
    <source>
        <dbReference type="EMBL" id="MBC3863802.1"/>
    </source>
</evidence>
<dbReference type="InterPro" id="IPR006597">
    <property type="entry name" value="Sel1-like"/>
</dbReference>
<dbReference type="InterPro" id="IPR050767">
    <property type="entry name" value="Sel1_AlgK"/>
</dbReference>
<dbReference type="EMBL" id="JACOFV010000017">
    <property type="protein sequence ID" value="MBC3863802.1"/>
    <property type="molecule type" value="Genomic_DNA"/>
</dbReference>
<dbReference type="PANTHER" id="PTHR11102:SF160">
    <property type="entry name" value="ERAD-ASSOCIATED E3 UBIQUITIN-PROTEIN LIGASE COMPONENT HRD3"/>
    <property type="match status" value="1"/>
</dbReference>
<dbReference type="AlphaFoldDB" id="A0A923KJ64"/>
<protein>
    <submittedName>
        <fullName evidence="2">Sel1 repeat family protein</fullName>
    </submittedName>
</protein>
<evidence type="ECO:0000313" key="3">
    <source>
        <dbReference type="Proteomes" id="UP000634011"/>
    </source>
</evidence>
<dbReference type="InterPro" id="IPR045653">
    <property type="entry name" value="DUF6396"/>
</dbReference>